<evidence type="ECO:0008006" key="3">
    <source>
        <dbReference type="Google" id="ProtNLM"/>
    </source>
</evidence>
<reference evidence="1" key="1">
    <citation type="submission" date="2023-07" db="EMBL/GenBank/DDBJ databases">
        <title>Genomic Encyclopedia of Type Strains, Phase IV (KMG-IV): sequencing the most valuable type-strain genomes for metagenomic binning, comparative biology and taxonomic classification.</title>
        <authorList>
            <person name="Goeker M."/>
        </authorList>
    </citation>
    <scope>NUCLEOTIDE SEQUENCE</scope>
    <source>
        <strain evidence="1">DSM 26174</strain>
    </source>
</reference>
<protein>
    <recommendedName>
        <fullName evidence="3">DinB family protein</fullName>
    </recommendedName>
</protein>
<keyword evidence="2" id="KW-1185">Reference proteome</keyword>
<organism evidence="1 2">
    <name type="scientific">Aureibacter tunicatorum</name>
    <dbReference type="NCBI Taxonomy" id="866807"/>
    <lineage>
        <taxon>Bacteria</taxon>
        <taxon>Pseudomonadati</taxon>
        <taxon>Bacteroidota</taxon>
        <taxon>Cytophagia</taxon>
        <taxon>Cytophagales</taxon>
        <taxon>Persicobacteraceae</taxon>
        <taxon>Aureibacter</taxon>
    </lineage>
</organism>
<dbReference type="RefSeq" id="WP_309938681.1">
    <property type="nucleotide sequence ID" value="NZ_AP025305.1"/>
</dbReference>
<evidence type="ECO:0000313" key="2">
    <source>
        <dbReference type="Proteomes" id="UP001185092"/>
    </source>
</evidence>
<comment type="caution">
    <text evidence="1">The sequence shown here is derived from an EMBL/GenBank/DDBJ whole genome shotgun (WGS) entry which is preliminary data.</text>
</comment>
<accession>A0AAE3XND4</accession>
<dbReference type="EMBL" id="JAVDQD010000002">
    <property type="protein sequence ID" value="MDR6239138.1"/>
    <property type="molecule type" value="Genomic_DNA"/>
</dbReference>
<evidence type="ECO:0000313" key="1">
    <source>
        <dbReference type="EMBL" id="MDR6239138.1"/>
    </source>
</evidence>
<dbReference type="Proteomes" id="UP001185092">
    <property type="component" value="Unassembled WGS sequence"/>
</dbReference>
<sequence length="154" mass="17981">MKSLAHQLMLDVEVITEELNFIPKDNFIHKEHPYVASKKERIGYLVNQAIYFSSFLLKGRFNEETLYLDWQEEKAEEGGKYENYEQARLISIWAELNTNIAGMVENLGEEQVSSLHKVSIEGNEREVDIHLIVERYLDLLDEEIHEVLSPMKAL</sequence>
<gene>
    <name evidence="1" type="ORF">HNQ88_002175</name>
</gene>
<dbReference type="AlphaFoldDB" id="A0AAE3XND4"/>
<proteinExistence type="predicted"/>
<name>A0AAE3XND4_9BACT</name>